<evidence type="ECO:0000256" key="3">
    <source>
        <dbReference type="ARBA" id="ARBA00022106"/>
    </source>
</evidence>
<feature type="transmembrane region" description="Helical" evidence="10">
    <location>
        <begin position="138"/>
        <end position="159"/>
    </location>
</feature>
<keyword evidence="6 10" id="KW-0812">Transmembrane</keyword>
<protein>
    <recommendedName>
        <fullName evidence="3">Multidrug export protein MepA</fullName>
    </recommendedName>
</protein>
<keyword evidence="12" id="KW-1185">Reference proteome</keyword>
<dbReference type="CDD" id="cd13143">
    <property type="entry name" value="MATE_MepA_like"/>
    <property type="match status" value="1"/>
</dbReference>
<comment type="caution">
    <text evidence="11">The sequence shown here is derived from an EMBL/GenBank/DDBJ whole genome shotgun (WGS) entry which is preliminary data.</text>
</comment>
<keyword evidence="4" id="KW-0813">Transport</keyword>
<dbReference type="Proteomes" id="UP001230220">
    <property type="component" value="Unassembled WGS sequence"/>
</dbReference>
<comment type="similarity">
    <text evidence="2">Belongs to the multi antimicrobial extrusion (MATE) (TC 2.A.66.1) family. MepA subfamily.</text>
</comment>
<evidence type="ECO:0000256" key="6">
    <source>
        <dbReference type="ARBA" id="ARBA00022692"/>
    </source>
</evidence>
<accession>A0ABU0E143</accession>
<dbReference type="InterPro" id="IPR045070">
    <property type="entry name" value="MATE_MepA-like"/>
</dbReference>
<dbReference type="PANTHER" id="PTHR43823">
    <property type="entry name" value="SPORULATION PROTEIN YKVU"/>
    <property type="match status" value="1"/>
</dbReference>
<reference evidence="11 12" key="1">
    <citation type="submission" date="2023-07" db="EMBL/GenBank/DDBJ databases">
        <title>Genomic Encyclopedia of Type Strains, Phase IV (KMG-IV): sequencing the most valuable type-strain genomes for metagenomic binning, comparative biology and taxonomic classification.</title>
        <authorList>
            <person name="Goeker M."/>
        </authorList>
    </citation>
    <scope>NUCLEOTIDE SEQUENCE [LARGE SCALE GENOMIC DNA]</scope>
    <source>
        <strain evidence="11 12">DSM 16784</strain>
    </source>
</reference>
<evidence type="ECO:0000256" key="10">
    <source>
        <dbReference type="SAM" id="Phobius"/>
    </source>
</evidence>
<evidence type="ECO:0000256" key="1">
    <source>
        <dbReference type="ARBA" id="ARBA00004651"/>
    </source>
</evidence>
<organism evidence="11 12">
    <name type="scientific">Breznakia pachnodae</name>
    <dbReference type="NCBI Taxonomy" id="265178"/>
    <lineage>
        <taxon>Bacteria</taxon>
        <taxon>Bacillati</taxon>
        <taxon>Bacillota</taxon>
        <taxon>Erysipelotrichia</taxon>
        <taxon>Erysipelotrichales</taxon>
        <taxon>Erysipelotrichaceae</taxon>
        <taxon>Breznakia</taxon>
    </lineage>
</organism>
<feature type="transmembrane region" description="Helical" evidence="10">
    <location>
        <begin position="279"/>
        <end position="302"/>
    </location>
</feature>
<feature type="transmembrane region" description="Helical" evidence="10">
    <location>
        <begin position="400"/>
        <end position="419"/>
    </location>
</feature>
<keyword evidence="9" id="KW-0046">Antibiotic resistance</keyword>
<evidence type="ECO:0000256" key="5">
    <source>
        <dbReference type="ARBA" id="ARBA00022475"/>
    </source>
</evidence>
<sequence length="470" mass="50722">MSENVVNPLGSERIGKLILKFSGPAIISMLVGSLYNIVDQIFIGQGVGILGNAATNVAFPLSTICTAIALLIGIGGASNFNLAMGAKKEERAKHIIGNSISLMVISGVVLMVIVLLFLEPLMSLFGATEKVMPYALTYTGITAIGIPFLIVSTAGGHLVRADRSPMTAMIFVLIGAIINTILDPLFIFTFDMGIAGGAWATVIGQVVSGILVLWYLLHYKSVKIEKEDYVPKLEYTKMITSLGTAASFNQLAITAVQITMNQVLTHYGELSIYGSEIPLAVVGIVSKVNIVFLSIVIGIAQGCQPIVGFNYGAKNYDRVKQTYKIAATAATVVAVIAFACFQLFPDSIIRVFGDGSAEYFQFGEQYLRVFMFCTFVNGIQPVTSNFFTSIGKASRGVFMSLTRQVIFLLPLVVIFPIFFGLEGVIYAGPIADGAAAILAIIFVVREMKEINYLMDYKPEMATEEMSMMAK</sequence>
<dbReference type="PANTHER" id="PTHR43823:SF3">
    <property type="entry name" value="MULTIDRUG EXPORT PROTEIN MEPA"/>
    <property type="match status" value="1"/>
</dbReference>
<dbReference type="InterPro" id="IPR048279">
    <property type="entry name" value="MdtK-like"/>
</dbReference>
<feature type="transmembrane region" description="Helical" evidence="10">
    <location>
        <begin position="95"/>
        <end position="118"/>
    </location>
</feature>
<feature type="transmembrane region" description="Helical" evidence="10">
    <location>
        <begin position="238"/>
        <end position="259"/>
    </location>
</feature>
<dbReference type="RefSeq" id="WP_307406636.1">
    <property type="nucleotide sequence ID" value="NZ_JAUSUR010000002.1"/>
</dbReference>
<evidence type="ECO:0000256" key="2">
    <source>
        <dbReference type="ARBA" id="ARBA00008417"/>
    </source>
</evidence>
<evidence type="ECO:0000256" key="8">
    <source>
        <dbReference type="ARBA" id="ARBA00023136"/>
    </source>
</evidence>
<dbReference type="InterPro" id="IPR002528">
    <property type="entry name" value="MATE_fam"/>
</dbReference>
<feature type="transmembrane region" description="Helical" evidence="10">
    <location>
        <begin position="58"/>
        <end position="83"/>
    </location>
</feature>
<name>A0ABU0E143_9FIRM</name>
<evidence type="ECO:0000313" key="12">
    <source>
        <dbReference type="Proteomes" id="UP001230220"/>
    </source>
</evidence>
<feature type="transmembrane region" description="Helical" evidence="10">
    <location>
        <begin position="425"/>
        <end position="444"/>
    </location>
</feature>
<dbReference type="PIRSF" id="PIRSF006603">
    <property type="entry name" value="DinF"/>
    <property type="match status" value="1"/>
</dbReference>
<evidence type="ECO:0000256" key="9">
    <source>
        <dbReference type="ARBA" id="ARBA00023251"/>
    </source>
</evidence>
<gene>
    <name evidence="11" type="ORF">J2S15_001346</name>
</gene>
<evidence type="ECO:0000256" key="4">
    <source>
        <dbReference type="ARBA" id="ARBA00022448"/>
    </source>
</evidence>
<feature type="transmembrane region" description="Helical" evidence="10">
    <location>
        <begin position="166"/>
        <end position="188"/>
    </location>
</feature>
<evidence type="ECO:0000313" key="11">
    <source>
        <dbReference type="EMBL" id="MDQ0360601.1"/>
    </source>
</evidence>
<keyword evidence="5" id="KW-1003">Cell membrane</keyword>
<proteinExistence type="inferred from homology"/>
<keyword evidence="8 10" id="KW-0472">Membrane</keyword>
<feature type="transmembrane region" description="Helical" evidence="10">
    <location>
        <begin position="194"/>
        <end position="217"/>
    </location>
</feature>
<keyword evidence="7 10" id="KW-1133">Transmembrane helix</keyword>
<dbReference type="InterPro" id="IPR051327">
    <property type="entry name" value="MATE_MepA_subfamily"/>
</dbReference>
<dbReference type="Pfam" id="PF01554">
    <property type="entry name" value="MatE"/>
    <property type="match status" value="2"/>
</dbReference>
<dbReference type="EMBL" id="JAUSUR010000002">
    <property type="protein sequence ID" value="MDQ0360601.1"/>
    <property type="molecule type" value="Genomic_DNA"/>
</dbReference>
<evidence type="ECO:0000256" key="7">
    <source>
        <dbReference type="ARBA" id="ARBA00022989"/>
    </source>
</evidence>
<comment type="subcellular location">
    <subcellularLocation>
        <location evidence="1">Cell membrane</location>
        <topology evidence="1">Multi-pass membrane protein</topology>
    </subcellularLocation>
</comment>
<feature type="transmembrane region" description="Helical" evidence="10">
    <location>
        <begin position="17"/>
        <end position="38"/>
    </location>
</feature>
<feature type="transmembrane region" description="Helical" evidence="10">
    <location>
        <begin position="323"/>
        <end position="345"/>
    </location>
</feature>
<feature type="transmembrane region" description="Helical" evidence="10">
    <location>
        <begin position="365"/>
        <end position="388"/>
    </location>
</feature>